<feature type="transmembrane region" description="Helical" evidence="8">
    <location>
        <begin position="108"/>
        <end position="127"/>
    </location>
</feature>
<gene>
    <name evidence="10" type="ORF">THASP1DRAFT_24554</name>
</gene>
<evidence type="ECO:0000313" key="10">
    <source>
        <dbReference type="EMBL" id="RKP07264.1"/>
    </source>
</evidence>
<keyword evidence="11" id="KW-1185">Reference proteome</keyword>
<feature type="transmembrane region" description="Helical" evidence="8">
    <location>
        <begin position="357"/>
        <end position="379"/>
    </location>
</feature>
<dbReference type="PANTHER" id="PTHR23503:SF8">
    <property type="entry name" value="FACILITATED GLUCOSE TRANSPORTER PROTEIN 1"/>
    <property type="match status" value="1"/>
</dbReference>
<dbReference type="InterPro" id="IPR005828">
    <property type="entry name" value="MFS_sugar_transport-like"/>
</dbReference>
<feature type="transmembrane region" description="Helical" evidence="8">
    <location>
        <begin position="449"/>
        <end position="467"/>
    </location>
</feature>
<evidence type="ECO:0000256" key="3">
    <source>
        <dbReference type="ARBA" id="ARBA00022448"/>
    </source>
</evidence>
<dbReference type="InterPro" id="IPR003663">
    <property type="entry name" value="Sugar/inositol_transpt"/>
</dbReference>
<sequence>MSGRGELGFAGSRDSREATYTSYSVFCALVAALSAFTNGYNIGVPNAPELVIRACEGIKDPSAGGAFPACLPMSTTVWGFVVAAFCLGGMVGGLGSGWLMSRFGRRPILIFNNLVFIAGGVLVALSNSSGMMIAGRVIIGLACGVSMVVAPVYIGEVATLKCRGAYGTLPQLFVVLSILIAQLLGLGLSNAPGWRILFGITVIPAILQMILLPMFCVETPPYLASCGRIDEANASLARLRKGYDVRSEMEEILSVQGSRTSSGDEDIVATGAKEGTENMGILQLLRSHMLGTTITAIVVHASQQLTGINSVFYYSTSMFAEALGSDVARAVTVGIGALNFVMTFVSSALVDRTGRKVLLLSSLAGLILMSVVIVVASVFGQNIVVVASVFLFVASFAMGLGPVPWMLMPELFPIQAVGAASSLANCVNWLSNFIIGQVFPIINEHLGDYAFIVFAAVGTVFFIYLWFRLVETKGKTVEDIQRELYGPQAGGKQEMSAY</sequence>
<evidence type="ECO:0000256" key="1">
    <source>
        <dbReference type="ARBA" id="ARBA00004141"/>
    </source>
</evidence>
<keyword evidence="5 8" id="KW-1133">Transmembrane helix</keyword>
<feature type="transmembrane region" description="Helical" evidence="8">
    <location>
        <begin position="289"/>
        <end position="315"/>
    </location>
</feature>
<feature type="transmembrane region" description="Helical" evidence="8">
    <location>
        <begin position="133"/>
        <end position="154"/>
    </location>
</feature>
<keyword evidence="3 7" id="KW-0813">Transport</keyword>
<evidence type="ECO:0000256" key="6">
    <source>
        <dbReference type="ARBA" id="ARBA00023136"/>
    </source>
</evidence>
<evidence type="ECO:0000259" key="9">
    <source>
        <dbReference type="PROSITE" id="PS50850"/>
    </source>
</evidence>
<feature type="transmembrane region" description="Helical" evidence="8">
    <location>
        <begin position="77"/>
        <end position="101"/>
    </location>
</feature>
<dbReference type="Pfam" id="PF00083">
    <property type="entry name" value="Sugar_tr"/>
    <property type="match status" value="1"/>
</dbReference>
<dbReference type="Gene3D" id="1.20.1250.20">
    <property type="entry name" value="MFS general substrate transporter like domains"/>
    <property type="match status" value="1"/>
</dbReference>
<comment type="subcellular location">
    <subcellularLocation>
        <location evidence="1">Membrane</location>
        <topology evidence="1">Multi-pass membrane protein</topology>
    </subcellularLocation>
</comment>
<proteinExistence type="inferred from homology"/>
<feature type="domain" description="Major facilitator superfamily (MFS) profile" evidence="9">
    <location>
        <begin position="27"/>
        <end position="473"/>
    </location>
</feature>
<name>A0A4P9XMW3_9FUNG</name>
<evidence type="ECO:0000256" key="8">
    <source>
        <dbReference type="SAM" id="Phobius"/>
    </source>
</evidence>
<comment type="similarity">
    <text evidence="2 7">Belongs to the major facilitator superfamily. Sugar transporter (TC 2.A.1.1) family.</text>
</comment>
<dbReference type="PROSITE" id="PS50850">
    <property type="entry name" value="MFS"/>
    <property type="match status" value="1"/>
</dbReference>
<dbReference type="PRINTS" id="PR00171">
    <property type="entry name" value="SUGRTRNSPORT"/>
</dbReference>
<keyword evidence="4 8" id="KW-0812">Transmembrane</keyword>
<dbReference type="InterPro" id="IPR045263">
    <property type="entry name" value="GLUT"/>
</dbReference>
<evidence type="ECO:0000256" key="7">
    <source>
        <dbReference type="RuleBase" id="RU003346"/>
    </source>
</evidence>
<dbReference type="PANTHER" id="PTHR23503">
    <property type="entry name" value="SOLUTE CARRIER FAMILY 2"/>
    <property type="match status" value="1"/>
</dbReference>
<dbReference type="InterPro" id="IPR005829">
    <property type="entry name" value="Sugar_transporter_CS"/>
</dbReference>
<dbReference type="AlphaFoldDB" id="A0A4P9XMW3"/>
<dbReference type="InterPro" id="IPR036259">
    <property type="entry name" value="MFS_trans_sf"/>
</dbReference>
<feature type="transmembrane region" description="Helical" evidence="8">
    <location>
        <begin position="419"/>
        <end position="443"/>
    </location>
</feature>
<evidence type="ECO:0000256" key="2">
    <source>
        <dbReference type="ARBA" id="ARBA00010992"/>
    </source>
</evidence>
<dbReference type="PROSITE" id="PS00217">
    <property type="entry name" value="SUGAR_TRANSPORT_2"/>
    <property type="match status" value="1"/>
</dbReference>
<evidence type="ECO:0000256" key="4">
    <source>
        <dbReference type="ARBA" id="ARBA00022692"/>
    </source>
</evidence>
<feature type="transmembrane region" description="Helical" evidence="8">
    <location>
        <begin position="327"/>
        <end position="350"/>
    </location>
</feature>
<evidence type="ECO:0000313" key="11">
    <source>
        <dbReference type="Proteomes" id="UP000271241"/>
    </source>
</evidence>
<protein>
    <submittedName>
        <fullName evidence="10">General substrate transporter</fullName>
    </submittedName>
</protein>
<dbReference type="Proteomes" id="UP000271241">
    <property type="component" value="Unassembled WGS sequence"/>
</dbReference>
<feature type="transmembrane region" description="Helical" evidence="8">
    <location>
        <begin position="20"/>
        <end position="40"/>
    </location>
</feature>
<feature type="transmembrane region" description="Helical" evidence="8">
    <location>
        <begin position="166"/>
        <end position="188"/>
    </location>
</feature>
<dbReference type="SUPFAM" id="SSF103473">
    <property type="entry name" value="MFS general substrate transporter"/>
    <property type="match status" value="1"/>
</dbReference>
<feature type="transmembrane region" description="Helical" evidence="8">
    <location>
        <begin position="194"/>
        <end position="215"/>
    </location>
</feature>
<dbReference type="NCBIfam" id="TIGR00879">
    <property type="entry name" value="SP"/>
    <property type="match status" value="1"/>
</dbReference>
<dbReference type="GO" id="GO:0015149">
    <property type="term" value="F:hexose transmembrane transporter activity"/>
    <property type="evidence" value="ECO:0007669"/>
    <property type="project" value="TreeGrafter"/>
</dbReference>
<dbReference type="GO" id="GO:0016020">
    <property type="term" value="C:membrane"/>
    <property type="evidence" value="ECO:0007669"/>
    <property type="project" value="UniProtKB-SubCell"/>
</dbReference>
<reference evidence="11" key="1">
    <citation type="journal article" date="2018" name="Nat. Microbiol.">
        <title>Leveraging single-cell genomics to expand the fungal tree of life.</title>
        <authorList>
            <person name="Ahrendt S.R."/>
            <person name="Quandt C.A."/>
            <person name="Ciobanu D."/>
            <person name="Clum A."/>
            <person name="Salamov A."/>
            <person name="Andreopoulos B."/>
            <person name="Cheng J.F."/>
            <person name="Woyke T."/>
            <person name="Pelin A."/>
            <person name="Henrissat B."/>
            <person name="Reynolds N.K."/>
            <person name="Benny G.L."/>
            <person name="Smith M.E."/>
            <person name="James T.Y."/>
            <person name="Grigoriev I.V."/>
        </authorList>
    </citation>
    <scope>NUCLEOTIDE SEQUENCE [LARGE SCALE GENOMIC DNA]</scope>
    <source>
        <strain evidence="11">RSA 1356</strain>
    </source>
</reference>
<accession>A0A4P9XMW3</accession>
<evidence type="ECO:0000256" key="5">
    <source>
        <dbReference type="ARBA" id="ARBA00022989"/>
    </source>
</evidence>
<dbReference type="OrthoDB" id="4540492at2759"/>
<organism evidence="10 11">
    <name type="scientific">Thamnocephalis sphaerospora</name>
    <dbReference type="NCBI Taxonomy" id="78915"/>
    <lineage>
        <taxon>Eukaryota</taxon>
        <taxon>Fungi</taxon>
        <taxon>Fungi incertae sedis</taxon>
        <taxon>Zoopagomycota</taxon>
        <taxon>Zoopagomycotina</taxon>
        <taxon>Zoopagomycetes</taxon>
        <taxon>Zoopagales</taxon>
        <taxon>Sigmoideomycetaceae</taxon>
        <taxon>Thamnocephalis</taxon>
    </lineage>
</organism>
<dbReference type="EMBL" id="KZ992743">
    <property type="protein sequence ID" value="RKP07264.1"/>
    <property type="molecule type" value="Genomic_DNA"/>
</dbReference>
<dbReference type="InterPro" id="IPR020846">
    <property type="entry name" value="MFS_dom"/>
</dbReference>
<dbReference type="STRING" id="78915.A0A4P9XMW3"/>
<keyword evidence="6 8" id="KW-0472">Membrane</keyword>
<feature type="transmembrane region" description="Helical" evidence="8">
    <location>
        <begin position="385"/>
        <end position="407"/>
    </location>
</feature>